<dbReference type="Pfam" id="PF00045">
    <property type="entry name" value="Hemopexin"/>
    <property type="match status" value="2"/>
</dbReference>
<keyword evidence="6 9" id="KW-0106">Calcium</keyword>
<dbReference type="KEGG" id="cqu:CpipJ_CPIJ012497"/>
<dbReference type="GO" id="GO:0004222">
    <property type="term" value="F:metalloendopeptidase activity"/>
    <property type="evidence" value="ECO:0007669"/>
    <property type="project" value="InterPro"/>
</dbReference>
<evidence type="ECO:0000256" key="1">
    <source>
        <dbReference type="ARBA" id="ARBA00010370"/>
    </source>
</evidence>
<feature type="binding site" evidence="9">
    <location>
        <position position="214"/>
    </location>
    <ligand>
        <name>Zn(2+)</name>
        <dbReference type="ChEBI" id="CHEBI:29105"/>
        <label>2</label>
        <note>catalytic</note>
    </ligand>
</feature>
<feature type="active site" evidence="8">
    <location>
        <position position="211"/>
    </location>
</feature>
<dbReference type="eggNOG" id="KOG1565">
    <property type="taxonomic scope" value="Eukaryota"/>
</dbReference>
<dbReference type="Gene3D" id="3.40.390.10">
    <property type="entry name" value="Collagenase (Catalytic Domain)"/>
    <property type="match status" value="1"/>
</dbReference>
<dbReference type="AlphaFoldDB" id="B0WYK0"/>
<feature type="binding site" evidence="9">
    <location>
        <position position="210"/>
    </location>
    <ligand>
        <name>Zn(2+)</name>
        <dbReference type="ChEBI" id="CHEBI:29105"/>
        <label>2</label>
        <note>catalytic</note>
    </ligand>
</feature>
<evidence type="ECO:0000259" key="12">
    <source>
        <dbReference type="SMART" id="SM00235"/>
    </source>
</evidence>
<dbReference type="InterPro" id="IPR006026">
    <property type="entry name" value="Peptidase_Metallo"/>
</dbReference>
<feature type="binding site" evidence="9">
    <location>
        <position position="150"/>
    </location>
    <ligand>
        <name>Ca(2+)</name>
        <dbReference type="ChEBI" id="CHEBI:29108"/>
        <label>2</label>
    </ligand>
</feature>
<dbReference type="VEuPathDB" id="VectorBase:CPIJ012497"/>
<dbReference type="SUPFAM" id="SSF55486">
    <property type="entry name" value="Metalloproteases ('zincins'), catalytic domain"/>
    <property type="match status" value="1"/>
</dbReference>
<organism>
    <name type="scientific">Culex quinquefasciatus</name>
    <name type="common">Southern house mosquito</name>
    <name type="synonym">Culex pungens</name>
    <dbReference type="NCBI Taxonomy" id="7176"/>
    <lineage>
        <taxon>Eukaryota</taxon>
        <taxon>Metazoa</taxon>
        <taxon>Ecdysozoa</taxon>
        <taxon>Arthropoda</taxon>
        <taxon>Hexapoda</taxon>
        <taxon>Insecta</taxon>
        <taxon>Pterygota</taxon>
        <taxon>Neoptera</taxon>
        <taxon>Endopterygota</taxon>
        <taxon>Diptera</taxon>
        <taxon>Nematocera</taxon>
        <taxon>Culicoidea</taxon>
        <taxon>Culicidae</taxon>
        <taxon>Culicinae</taxon>
        <taxon>Culicini</taxon>
        <taxon>Culex</taxon>
        <taxon>Culex</taxon>
    </lineage>
</organism>
<evidence type="ECO:0000256" key="9">
    <source>
        <dbReference type="PIRSR" id="PIRSR621190-2"/>
    </source>
</evidence>
<evidence type="ECO:0000256" key="6">
    <source>
        <dbReference type="ARBA" id="ARBA00022837"/>
    </source>
</evidence>
<feature type="binding site" evidence="9">
    <location>
        <position position="315"/>
    </location>
    <ligand>
        <name>Ca(2+)</name>
        <dbReference type="ChEBI" id="CHEBI:29108"/>
        <label>4</label>
    </ligand>
</feature>
<proteinExistence type="inferred from homology"/>
<dbReference type="InterPro" id="IPR018487">
    <property type="entry name" value="Hemopexin-like_repeat"/>
</dbReference>
<dbReference type="GO" id="GO:0006508">
    <property type="term" value="P:proteolysis"/>
    <property type="evidence" value="ECO:0007669"/>
    <property type="project" value="UniProtKB-KW"/>
</dbReference>
<accession>B0WYK0</accession>
<comment type="cofactor">
    <cofactor evidence="9">
        <name>Zn(2+)</name>
        <dbReference type="ChEBI" id="CHEBI:29105"/>
    </cofactor>
    <text evidence="9">Binds 2 Zn(2+) ions per subunit.</text>
</comment>
<protein>
    <submittedName>
        <fullName evidence="13 14">Matrix metalloproteinase</fullName>
    </submittedName>
</protein>
<dbReference type="EMBL" id="DS232191">
    <property type="protein sequence ID" value="EDS37077.1"/>
    <property type="molecule type" value="Genomic_DNA"/>
</dbReference>
<dbReference type="PROSITE" id="PS51642">
    <property type="entry name" value="HEMOPEXIN_2"/>
    <property type="match status" value="3"/>
</dbReference>
<feature type="compositionally biased region" description="Polar residues" evidence="11">
    <location>
        <begin position="427"/>
        <end position="441"/>
    </location>
</feature>
<feature type="repeat" description="Hemopexin" evidence="10">
    <location>
        <begin position="268"/>
        <end position="310"/>
    </location>
</feature>
<dbReference type="PANTHER" id="PTHR10201">
    <property type="entry name" value="MATRIX METALLOPROTEINASE"/>
    <property type="match status" value="1"/>
</dbReference>
<evidence type="ECO:0000256" key="7">
    <source>
        <dbReference type="ARBA" id="ARBA00023049"/>
    </source>
</evidence>
<dbReference type="InterPro" id="IPR021190">
    <property type="entry name" value="Pept_M10A"/>
</dbReference>
<dbReference type="SMART" id="SM00235">
    <property type="entry name" value="ZnMc"/>
    <property type="match status" value="1"/>
</dbReference>
<evidence type="ECO:0000313" key="14">
    <source>
        <dbReference type="EnsemblMetazoa" id="CPIJ012497-PA"/>
    </source>
</evidence>
<feature type="binding site" evidence="9">
    <location>
        <position position="160"/>
    </location>
    <ligand>
        <name>Zn(2+)</name>
        <dbReference type="ChEBI" id="CHEBI:29105"/>
        <label>1</label>
    </ligand>
</feature>
<evidence type="ECO:0000313" key="13">
    <source>
        <dbReference type="EMBL" id="EDS37077.1"/>
    </source>
</evidence>
<evidence type="ECO:0000313" key="15">
    <source>
        <dbReference type="Proteomes" id="UP000002320"/>
    </source>
</evidence>
<dbReference type="GO" id="GO:0030574">
    <property type="term" value="P:collagen catabolic process"/>
    <property type="evidence" value="ECO:0007669"/>
    <property type="project" value="TreeGrafter"/>
</dbReference>
<keyword evidence="15" id="KW-1185">Reference proteome</keyword>
<dbReference type="InterPro" id="IPR018486">
    <property type="entry name" value="Hemopexin_CS"/>
</dbReference>
<dbReference type="Gene3D" id="2.110.10.10">
    <property type="entry name" value="Hemopexin-like domain"/>
    <property type="match status" value="1"/>
</dbReference>
<gene>
    <name evidence="14" type="primary">6045052</name>
    <name evidence="13" type="ORF">CpipJ_CPIJ012497</name>
</gene>
<reference evidence="14" key="2">
    <citation type="submission" date="2021-02" db="UniProtKB">
        <authorList>
            <consortium name="EnsemblMetazoa"/>
        </authorList>
    </citation>
    <scope>IDENTIFICATION</scope>
    <source>
        <strain evidence="14">JHB</strain>
    </source>
</reference>
<feature type="repeat" description="Hemopexin" evidence="10">
    <location>
        <begin position="357"/>
        <end position="395"/>
    </location>
</feature>
<feature type="binding site" evidence="9">
    <location>
        <position position="275"/>
    </location>
    <ligand>
        <name>Ca(2+)</name>
        <dbReference type="ChEBI" id="CHEBI:29108"/>
        <label>5</label>
    </ligand>
</feature>
<feature type="binding site" evidence="9">
    <location>
        <position position="407"/>
    </location>
    <ligand>
        <name>Ca(2+)</name>
        <dbReference type="ChEBI" id="CHEBI:29108"/>
        <label>4</label>
    </ligand>
</feature>
<dbReference type="GO" id="GO:0030198">
    <property type="term" value="P:extracellular matrix organization"/>
    <property type="evidence" value="ECO:0007669"/>
    <property type="project" value="TreeGrafter"/>
</dbReference>
<name>B0WYK0_CULQU</name>
<reference evidence="13" key="1">
    <citation type="submission" date="2007-03" db="EMBL/GenBank/DDBJ databases">
        <title>Annotation of Culex pipiens quinquefasciatus.</title>
        <authorList>
            <consortium name="The Broad Institute Genome Sequencing Platform"/>
            <person name="Atkinson P.W."/>
            <person name="Hemingway J."/>
            <person name="Christensen B.M."/>
            <person name="Higgs S."/>
            <person name="Kodira C."/>
            <person name="Hannick L."/>
            <person name="Megy K."/>
            <person name="O'Leary S."/>
            <person name="Pearson M."/>
            <person name="Haas B.J."/>
            <person name="Mauceli E."/>
            <person name="Wortman J.R."/>
            <person name="Lee N.H."/>
            <person name="Guigo R."/>
            <person name="Stanke M."/>
            <person name="Alvarado L."/>
            <person name="Amedeo P."/>
            <person name="Antoine C.H."/>
            <person name="Arensburger P."/>
            <person name="Bidwell S.L."/>
            <person name="Crawford M."/>
            <person name="Camaro F."/>
            <person name="Devon K."/>
            <person name="Engels R."/>
            <person name="Hammond M."/>
            <person name="Howarth C."/>
            <person name="Koehrsen M."/>
            <person name="Lawson D."/>
            <person name="Montgomery P."/>
            <person name="Nene V."/>
            <person name="Nusbaum C."/>
            <person name="Puiu D."/>
            <person name="Romero-Severson J."/>
            <person name="Severson D.W."/>
            <person name="Shumway M."/>
            <person name="Sisk P."/>
            <person name="Stolte C."/>
            <person name="Zeng Q."/>
            <person name="Eisenstadt E."/>
            <person name="Fraser-Liggett C."/>
            <person name="Strausberg R."/>
            <person name="Galagan J."/>
            <person name="Birren B."/>
            <person name="Collins F.H."/>
        </authorList>
    </citation>
    <scope>NUCLEOTIDE SEQUENCE [LARGE SCALE GENOMIC DNA]</scope>
    <source>
        <strain evidence="13">JHB</strain>
    </source>
</reference>
<evidence type="ECO:0000256" key="10">
    <source>
        <dbReference type="PROSITE-ProRule" id="PRU01011"/>
    </source>
</evidence>
<evidence type="ECO:0000256" key="3">
    <source>
        <dbReference type="ARBA" id="ARBA00022723"/>
    </source>
</evidence>
<dbReference type="GO" id="GO:0031012">
    <property type="term" value="C:extracellular matrix"/>
    <property type="evidence" value="ECO:0007669"/>
    <property type="project" value="InterPro"/>
</dbReference>
<dbReference type="PANTHER" id="PTHR10201:SF323">
    <property type="entry name" value="MATRIX METALLOPROTEINASE-21"/>
    <property type="match status" value="1"/>
</dbReference>
<dbReference type="VEuPathDB" id="VectorBase:CQUJHB006193"/>
<dbReference type="InterPro" id="IPR036375">
    <property type="entry name" value="Hemopexin-like_dom_sf"/>
</dbReference>
<dbReference type="STRING" id="7176.B0WYK0"/>
<dbReference type="Pfam" id="PF00413">
    <property type="entry name" value="Peptidase_M10"/>
    <property type="match status" value="1"/>
</dbReference>
<keyword evidence="3 9" id="KW-0479">Metal-binding</keyword>
<feature type="binding site" evidence="9">
    <location>
        <position position="220"/>
    </location>
    <ligand>
        <name>Zn(2+)</name>
        <dbReference type="ChEBI" id="CHEBI:29105"/>
        <label>2</label>
        <note>catalytic</note>
    </ligand>
</feature>
<dbReference type="EnsemblMetazoa" id="CPIJ012497-RA">
    <property type="protein sequence ID" value="CPIJ012497-PA"/>
    <property type="gene ID" value="CPIJ012497"/>
</dbReference>
<dbReference type="HOGENOM" id="CLU_565324_0_0_1"/>
<dbReference type="InParanoid" id="B0WYK0"/>
<feature type="binding site" description="in inhibited form" evidence="9">
    <location>
        <position position="83"/>
    </location>
    <ligand>
        <name>Zn(2+)</name>
        <dbReference type="ChEBI" id="CHEBI:29105"/>
        <label>2</label>
        <note>catalytic</note>
    </ligand>
</feature>
<dbReference type="Proteomes" id="UP000002320">
    <property type="component" value="Unassembled WGS sequence"/>
</dbReference>
<evidence type="ECO:0000256" key="2">
    <source>
        <dbReference type="ARBA" id="ARBA00022670"/>
    </source>
</evidence>
<dbReference type="OMA" id="WRYNIDE"/>
<dbReference type="PRINTS" id="PR00138">
    <property type="entry name" value="MATRIXIN"/>
</dbReference>
<evidence type="ECO:0000256" key="5">
    <source>
        <dbReference type="ARBA" id="ARBA00022833"/>
    </source>
</evidence>
<dbReference type="SMART" id="SM00120">
    <property type="entry name" value="HX"/>
    <property type="match status" value="3"/>
</dbReference>
<feature type="region of interest" description="Disordered" evidence="11">
    <location>
        <begin position="427"/>
        <end position="454"/>
    </location>
</feature>
<feature type="compositionally biased region" description="Low complexity" evidence="11">
    <location>
        <begin position="442"/>
        <end position="453"/>
    </location>
</feature>
<feature type="repeat" description="Hemopexin" evidence="10">
    <location>
        <begin position="311"/>
        <end position="356"/>
    </location>
</feature>
<sequence>MEEESQDYSWSELLEADSQNLEYYDEDEIVGPDVQPGEQNYNKTYASFDEMLEEGSALAEKELQLYYRSLADKPKQRRNVPRCGTTKTNFKAVGFNVQKWSKNFLTYKIMNFPTGQPQSVIRYLLDKAFSAWSNVTNLDFAEVTFVDRADIEVVFGGQVHWSRGERCSFPMDTDVFAHAFYPEEGNVHFNTKYYFDGGESLGQFLEVAMHEIGHVLGLDHSKSKASLMHLTEIGRFTEPQPIDVKNIQRLYGVRGESMRAAGSRLCSLTAMDAAIQTSDGVIYVFAGDYFYDVKNKFAPGKLISSKWKGLPGNIDAAFTYNGEKTFFFKNNLYWTFNETRMLPGHPRQIRDGFPGLPDNLDATLVSDGDIYAFRGDQYWYYSVKDKRISGDSPSSTRRIHLPTTHFDAALNTESAIMTFKGASSTPVQFQFQKKPQTSRTRQQPPVAEAPVQPDLAVEAAVRRDLAAVKSPPGLSRREESAGT</sequence>
<keyword evidence="4" id="KW-0378">Hydrolase</keyword>
<evidence type="ECO:0000256" key="8">
    <source>
        <dbReference type="PIRSR" id="PIRSR621190-1"/>
    </source>
</evidence>
<feature type="binding site" evidence="9">
    <location>
        <position position="228"/>
    </location>
    <ligand>
        <name>Zn(2+)</name>
        <dbReference type="ChEBI" id="CHEBI:29105"/>
        <label>2</label>
        <note>catalytic</note>
    </ligand>
</feature>
<dbReference type="PROSITE" id="PS00024">
    <property type="entry name" value="HEMOPEXIN"/>
    <property type="match status" value="1"/>
</dbReference>
<evidence type="ECO:0000256" key="4">
    <source>
        <dbReference type="ARBA" id="ARBA00022801"/>
    </source>
</evidence>
<dbReference type="SUPFAM" id="SSF50923">
    <property type="entry name" value="Hemopexin-like domain"/>
    <property type="match status" value="1"/>
</dbReference>
<keyword evidence="5 9" id="KW-0862">Zinc</keyword>
<feature type="binding site" evidence="9">
    <location>
        <position position="188"/>
    </location>
    <ligand>
        <name>Zn(2+)</name>
        <dbReference type="ChEBI" id="CHEBI:29105"/>
        <label>1</label>
    </ligand>
</feature>
<dbReference type="OrthoDB" id="406838at2759"/>
<dbReference type="InterPro" id="IPR024079">
    <property type="entry name" value="MetalloPept_cat_dom_sf"/>
</dbReference>
<dbReference type="InterPro" id="IPR001818">
    <property type="entry name" value="Pept_M10_metallopeptidase"/>
</dbReference>
<feature type="binding site" evidence="9">
    <location>
        <position position="178"/>
    </location>
    <ligand>
        <name>Zn(2+)</name>
        <dbReference type="ChEBI" id="CHEBI:29105"/>
        <label>1</label>
    </ligand>
</feature>
<keyword evidence="2" id="KW-0645">Protease</keyword>
<evidence type="ECO:0000256" key="11">
    <source>
        <dbReference type="SAM" id="MobiDB-lite"/>
    </source>
</evidence>
<dbReference type="GO" id="GO:0008270">
    <property type="term" value="F:zinc ion binding"/>
    <property type="evidence" value="ECO:0007669"/>
    <property type="project" value="InterPro"/>
</dbReference>
<keyword evidence="7" id="KW-0482">Metalloprotease</keyword>
<feature type="binding site" evidence="9">
    <location>
        <position position="317"/>
    </location>
    <ligand>
        <name>Ca(2+)</name>
        <dbReference type="ChEBI" id="CHEBI:29108"/>
        <label>5</label>
    </ligand>
</feature>
<comment type="similarity">
    <text evidence="1">Belongs to the peptidase M10A family.</text>
</comment>
<feature type="domain" description="Peptidase metallopeptidase" evidence="12">
    <location>
        <begin position="96"/>
        <end position="253"/>
    </location>
</feature>
<comment type="cofactor">
    <cofactor evidence="9">
        <name>Ca(2+)</name>
        <dbReference type="ChEBI" id="CHEBI:29108"/>
    </cofactor>
    <text evidence="9">Can bind about 5 Ca(2+) ions per subunit.</text>
</comment>